<dbReference type="EMBL" id="JBDXMX010000001">
    <property type="protein sequence ID" value="MEO9246754.1"/>
    <property type="molecule type" value="Genomic_DNA"/>
</dbReference>
<feature type="compositionally biased region" description="Acidic residues" evidence="1">
    <location>
        <begin position="135"/>
        <end position="147"/>
    </location>
</feature>
<organism evidence="2 3">
    <name type="scientific">Citricoccus nitrophenolicus</name>
    <dbReference type="NCBI Taxonomy" id="863575"/>
    <lineage>
        <taxon>Bacteria</taxon>
        <taxon>Bacillati</taxon>
        <taxon>Actinomycetota</taxon>
        <taxon>Actinomycetes</taxon>
        <taxon>Micrococcales</taxon>
        <taxon>Micrococcaceae</taxon>
        <taxon>Citricoccus</taxon>
    </lineage>
</organism>
<keyword evidence="3" id="KW-1185">Reference proteome</keyword>
<accession>A0ABV0IF31</accession>
<comment type="caution">
    <text evidence="2">The sequence shown here is derived from an EMBL/GenBank/DDBJ whole genome shotgun (WGS) entry which is preliminary data.</text>
</comment>
<evidence type="ECO:0000313" key="3">
    <source>
        <dbReference type="Proteomes" id="UP001484097"/>
    </source>
</evidence>
<feature type="region of interest" description="Disordered" evidence="1">
    <location>
        <begin position="135"/>
        <end position="154"/>
    </location>
</feature>
<proteinExistence type="predicted"/>
<gene>
    <name evidence="2" type="ORF">ABDK96_03570</name>
</gene>
<dbReference type="RefSeq" id="WP_347919001.1">
    <property type="nucleotide sequence ID" value="NZ_JBDXMX010000001.1"/>
</dbReference>
<name>A0ABV0IF31_9MICC</name>
<dbReference type="Proteomes" id="UP001484097">
    <property type="component" value="Unassembled WGS sequence"/>
</dbReference>
<evidence type="ECO:0000313" key="2">
    <source>
        <dbReference type="EMBL" id="MEO9246754.1"/>
    </source>
</evidence>
<evidence type="ECO:0000256" key="1">
    <source>
        <dbReference type="SAM" id="MobiDB-lite"/>
    </source>
</evidence>
<sequence>MLSRIGPTGGSGPPVRPVTAGLAVAALLALPALTGCEGASREGSLAILEEEPAGPIPEAVNSHGILEPGSARHLGTVDGIDYYVGEEAATRGIVCLVPVPRDQPDESGGVACSTESRGMIVTLDDVNGEAALVADDADTEPLAEEGWTEVSQNL</sequence>
<protein>
    <submittedName>
        <fullName evidence="2">Uncharacterized protein</fullName>
    </submittedName>
</protein>
<reference evidence="2 3" key="1">
    <citation type="submission" date="2024-05" db="EMBL/GenBank/DDBJ databases">
        <authorList>
            <person name="Yi C."/>
        </authorList>
    </citation>
    <scope>NUCLEOTIDE SEQUENCE [LARGE SCALE GENOMIC DNA]</scope>
    <source>
        <strain evidence="2 3">XS13</strain>
    </source>
</reference>